<dbReference type="EMBL" id="KZ995335">
    <property type="protein sequence ID" value="RKO90881.1"/>
    <property type="molecule type" value="Genomic_DNA"/>
</dbReference>
<gene>
    <name evidence="2" type="ORF">BDK51DRAFT_46258</name>
</gene>
<dbReference type="Proteomes" id="UP000269721">
    <property type="component" value="Unassembled WGS sequence"/>
</dbReference>
<reference evidence="3" key="1">
    <citation type="journal article" date="2018" name="Nat. Microbiol.">
        <title>Leveraging single-cell genomics to expand the fungal tree of life.</title>
        <authorList>
            <person name="Ahrendt S.R."/>
            <person name="Quandt C.A."/>
            <person name="Ciobanu D."/>
            <person name="Clum A."/>
            <person name="Salamov A."/>
            <person name="Andreopoulos B."/>
            <person name="Cheng J.F."/>
            <person name="Woyke T."/>
            <person name="Pelin A."/>
            <person name="Henrissat B."/>
            <person name="Reynolds N.K."/>
            <person name="Benny G.L."/>
            <person name="Smith M.E."/>
            <person name="James T.Y."/>
            <person name="Grigoriev I.V."/>
        </authorList>
    </citation>
    <scope>NUCLEOTIDE SEQUENCE [LARGE SCALE GENOMIC DNA]</scope>
</reference>
<keyword evidence="3" id="KW-1185">Reference proteome</keyword>
<organism evidence="2 3">
    <name type="scientific">Blyttiomyces helicus</name>
    <dbReference type="NCBI Taxonomy" id="388810"/>
    <lineage>
        <taxon>Eukaryota</taxon>
        <taxon>Fungi</taxon>
        <taxon>Fungi incertae sedis</taxon>
        <taxon>Chytridiomycota</taxon>
        <taxon>Chytridiomycota incertae sedis</taxon>
        <taxon>Chytridiomycetes</taxon>
        <taxon>Chytridiomycetes incertae sedis</taxon>
        <taxon>Blyttiomyces</taxon>
    </lineage>
</organism>
<feature type="region of interest" description="Disordered" evidence="1">
    <location>
        <begin position="159"/>
        <end position="198"/>
    </location>
</feature>
<evidence type="ECO:0000256" key="1">
    <source>
        <dbReference type="SAM" id="MobiDB-lite"/>
    </source>
</evidence>
<dbReference type="AlphaFoldDB" id="A0A4P9WDU5"/>
<sequence length="273" mass="29602">MNTENFVEDMVPTCRDMIAGLPAEVRSMNMLDFVRKHGTFQDVGEPATAARGKVGKKGKGVKEQTSAVRRPMPRAHEKVPVVATVRFPPHSSPFLWSALCYLNRLAVPLHQARKARQPPATVPAVSNDPLAMETPAQRQRPARADELLMSVNGSPIANPFASRFRMGDAGDDDGDDDDEDDDYNDLNPRDSFAPHFGSSRGRAIASHFPLPTPSSYLPLNAGNAGLTLDSTASLQAALATGVGESNRDEVLRQIAQTHLLLGKVLAQFQQQAI</sequence>
<accession>A0A4P9WDU5</accession>
<feature type="compositionally biased region" description="Acidic residues" evidence="1">
    <location>
        <begin position="169"/>
        <end position="184"/>
    </location>
</feature>
<dbReference type="OrthoDB" id="2392550at2759"/>
<protein>
    <submittedName>
        <fullName evidence="2">Uncharacterized protein</fullName>
    </submittedName>
</protein>
<name>A0A4P9WDU5_9FUNG</name>
<evidence type="ECO:0000313" key="3">
    <source>
        <dbReference type="Proteomes" id="UP000269721"/>
    </source>
</evidence>
<evidence type="ECO:0000313" key="2">
    <source>
        <dbReference type="EMBL" id="RKO90881.1"/>
    </source>
</evidence>
<feature type="region of interest" description="Disordered" evidence="1">
    <location>
        <begin position="51"/>
        <end position="74"/>
    </location>
</feature>
<proteinExistence type="predicted"/>